<evidence type="ECO:0000256" key="2">
    <source>
        <dbReference type="ARBA" id="ARBA00022729"/>
    </source>
</evidence>
<evidence type="ECO:0008006" key="6">
    <source>
        <dbReference type="Google" id="ProtNLM"/>
    </source>
</evidence>
<dbReference type="PANTHER" id="PTHR38108">
    <property type="entry name" value="UPF0319 PROTEIN YCCT"/>
    <property type="match status" value="1"/>
</dbReference>
<feature type="chain" id="PRO_5020179784" description="DUF2057 domain-containing protein" evidence="3">
    <location>
        <begin position="24"/>
        <end position="203"/>
    </location>
</feature>
<sequence length="203" mass="21827">MIKQMFRFLAVPTLLLSTGHCLADAATNGATLKSPEQVQILAIDGEELPGSIFGSRSQTVPLKPGEHVVSVRYTQLFPLGADDHDILKSPPVAFRLNVESGKTYQFSVNAPKRYEAAKVFAKNPEIHLAETQSDQEFTGVTVRSMGQASLVDTIGKSFQSATTADDTPATGSTLTTLQGLWLKATPAERQAFAAWMVSQSSGK</sequence>
<dbReference type="OrthoDB" id="6656812at2"/>
<gene>
    <name evidence="4" type="ORF">EV700_2141</name>
</gene>
<evidence type="ECO:0000256" key="3">
    <source>
        <dbReference type="SAM" id="SignalP"/>
    </source>
</evidence>
<comment type="similarity">
    <text evidence="1">Belongs to the UPF0319 family.</text>
</comment>
<dbReference type="Pfam" id="PF09829">
    <property type="entry name" value="DUF2057"/>
    <property type="match status" value="1"/>
</dbReference>
<organism evidence="4 5">
    <name type="scientific">Fluviicoccus keumensis</name>
    <dbReference type="NCBI Taxonomy" id="1435465"/>
    <lineage>
        <taxon>Bacteria</taxon>
        <taxon>Pseudomonadati</taxon>
        <taxon>Pseudomonadota</taxon>
        <taxon>Gammaproteobacteria</taxon>
        <taxon>Moraxellales</taxon>
        <taxon>Moraxellaceae</taxon>
        <taxon>Fluviicoccus</taxon>
    </lineage>
</organism>
<feature type="signal peptide" evidence="3">
    <location>
        <begin position="1"/>
        <end position="23"/>
    </location>
</feature>
<dbReference type="EMBL" id="SHKX01000012">
    <property type="protein sequence ID" value="RZU45322.1"/>
    <property type="molecule type" value="Genomic_DNA"/>
</dbReference>
<evidence type="ECO:0000313" key="4">
    <source>
        <dbReference type="EMBL" id="RZU45322.1"/>
    </source>
</evidence>
<dbReference type="InterPro" id="IPR018635">
    <property type="entry name" value="UPF0319"/>
</dbReference>
<accession>A0A4Q7Z4K6</accession>
<dbReference type="AlphaFoldDB" id="A0A4Q7Z4K6"/>
<dbReference type="Proteomes" id="UP000292423">
    <property type="component" value="Unassembled WGS sequence"/>
</dbReference>
<evidence type="ECO:0000256" key="1">
    <source>
        <dbReference type="ARBA" id="ARBA00008490"/>
    </source>
</evidence>
<proteinExistence type="inferred from homology"/>
<protein>
    <recommendedName>
        <fullName evidence="6">DUF2057 domain-containing protein</fullName>
    </recommendedName>
</protein>
<reference evidence="4 5" key="1">
    <citation type="submission" date="2019-02" db="EMBL/GenBank/DDBJ databases">
        <title>Genomic Encyclopedia of Type Strains, Phase IV (KMG-IV): sequencing the most valuable type-strain genomes for metagenomic binning, comparative biology and taxonomic classification.</title>
        <authorList>
            <person name="Goeker M."/>
        </authorList>
    </citation>
    <scope>NUCLEOTIDE SEQUENCE [LARGE SCALE GENOMIC DNA]</scope>
    <source>
        <strain evidence="4 5">DSM 105135</strain>
    </source>
</reference>
<keyword evidence="5" id="KW-1185">Reference proteome</keyword>
<dbReference type="PANTHER" id="PTHR38108:SF1">
    <property type="entry name" value="UPF0319 PROTEIN YCCT"/>
    <property type="match status" value="1"/>
</dbReference>
<comment type="caution">
    <text evidence="4">The sequence shown here is derived from an EMBL/GenBank/DDBJ whole genome shotgun (WGS) entry which is preliminary data.</text>
</comment>
<evidence type="ECO:0000313" key="5">
    <source>
        <dbReference type="Proteomes" id="UP000292423"/>
    </source>
</evidence>
<keyword evidence="2 3" id="KW-0732">Signal</keyword>
<name>A0A4Q7Z4K6_9GAMM</name>
<dbReference type="RefSeq" id="WP_130413536.1">
    <property type="nucleotide sequence ID" value="NZ_SHKX01000012.1"/>
</dbReference>